<feature type="transmembrane region" description="Helical" evidence="10">
    <location>
        <begin position="563"/>
        <end position="584"/>
    </location>
</feature>
<comment type="pathway">
    <text evidence="3 10">Protein modification; protein glycosylation.</text>
</comment>
<feature type="chain" id="PRO_5044976335" description="Dolichyl-diphosphooligosaccharide--protein glycosyltransferase subunit 2" evidence="10">
    <location>
        <begin position="27"/>
        <end position="662"/>
    </location>
</feature>
<dbReference type="PANTHER" id="PTHR12640:SF0">
    <property type="entry name" value="DOLICHYL-DIPHOSPHOOLIGOSACCHARIDE--PROTEIN GLYCOSYLTRANSFERASE SUBUNIT 2"/>
    <property type="match status" value="1"/>
</dbReference>
<sequence>MGARQSSGFLTLTLITFTVLIQSSCAADWAQVAKSVSLEAGATGNFGSSLSDAYYGSGALTLLGAKGDIKSEAVCPMAEKELGKASVNLEAAYFASHVLTQASCAKVSGKEAAEAVARQALGKEAPHACTGYMALSTLAALGKSPSAGEIKNALVPLSKHKAGKGRLKAGSKGVPSLKATACGYLAGAEANSMGSLDSDSAAAVEALVAGIPQVLESASRSSLWSDADEDALEAMSMLIKGMDETCSSECSISQHQLGEVGRELIRAGDVSSIKDAYHVLQGMAALTGSGKLPLPVRLQLTSATVRLKEGVLSIEAADLKGNTAPALQLKGSLTKGKKGTPQELSFSAKGQGRYEAAVPKTETALGTHQLTVTATSKEDGAKIASETFNVALVGAVEVPSAVLAVKRLDPASTKQKEELEYPQQLQKPLALQPGTQLKVVFTPVWDPVPAKAFTPQQAFLSLKSTASGRLVVVAAKAGKDGAYTASLTPEAIATQIGSEGGDFNATLSVADDGIEKGLVWHVGIVTVTHASSASPAASASQLLNMPKPEIHHIFQAPGKRPPAAVSLVFTVLSLAPLGYLLIHLSRLGVNIKGLPSGGPALLTTVAFHGGIAAILVLYFIFWVRLTLIDTLLPLLLLSIFTFYFGFLALRRSAKVEPGLKQE</sequence>
<reference evidence="14 15" key="1">
    <citation type="submission" date="2024-06" db="EMBL/GenBank/DDBJ databases">
        <authorList>
            <person name="Kraege A."/>
            <person name="Thomma B."/>
        </authorList>
    </citation>
    <scope>NUCLEOTIDE SEQUENCE [LARGE SCALE GENOMIC DNA]</scope>
</reference>
<evidence type="ECO:0000256" key="7">
    <source>
        <dbReference type="ARBA" id="ARBA00022824"/>
    </source>
</evidence>
<protein>
    <recommendedName>
        <fullName evidence="10">Dolichyl-diphosphooligosaccharide--protein glycosyltransferase subunit 2</fullName>
    </recommendedName>
    <alternativeName>
        <fullName evidence="10">Ribophorin-2</fullName>
    </alternativeName>
</protein>
<dbReference type="Pfam" id="PF05817">
    <property type="entry name" value="Ribophorin_II"/>
    <property type="match status" value="1"/>
</dbReference>
<comment type="caution">
    <text evidence="14">The sequence shown here is derived from an EMBL/GenBank/DDBJ whole genome shotgun (WGS) entry which is preliminary data.</text>
</comment>
<keyword evidence="6 10" id="KW-0732">Signal</keyword>
<evidence type="ECO:0000256" key="1">
    <source>
        <dbReference type="ARBA" id="ARBA00002791"/>
    </source>
</evidence>
<comment type="similarity">
    <text evidence="4 10">Belongs to the SWP1 family.</text>
</comment>
<feature type="domain" description="Ribophorin II third" evidence="12">
    <location>
        <begin position="409"/>
        <end position="526"/>
    </location>
</feature>
<evidence type="ECO:0000259" key="11">
    <source>
        <dbReference type="Pfam" id="PF05817"/>
    </source>
</evidence>
<evidence type="ECO:0000256" key="9">
    <source>
        <dbReference type="ARBA" id="ARBA00023136"/>
    </source>
</evidence>
<dbReference type="Proteomes" id="UP001497392">
    <property type="component" value="Unassembled WGS sequence"/>
</dbReference>
<evidence type="ECO:0000256" key="6">
    <source>
        <dbReference type="ARBA" id="ARBA00022729"/>
    </source>
</evidence>
<evidence type="ECO:0000256" key="10">
    <source>
        <dbReference type="RuleBase" id="RU366029"/>
    </source>
</evidence>
<gene>
    <name evidence="14" type="primary">g5880</name>
    <name evidence="14" type="ORF">VP750_LOCUS5034</name>
</gene>
<keyword evidence="7 10" id="KW-0256">Endoplasmic reticulum</keyword>
<evidence type="ECO:0000256" key="8">
    <source>
        <dbReference type="ARBA" id="ARBA00022989"/>
    </source>
</evidence>
<dbReference type="InterPro" id="IPR055373">
    <property type="entry name" value="Ribophorin_II_N"/>
</dbReference>
<feature type="domain" description="Ribophorin II C-terminal" evidence="13">
    <location>
        <begin position="554"/>
        <end position="653"/>
    </location>
</feature>
<name>A0ABP1FTZ1_9CHLO</name>
<accession>A0ABP1FTZ1</accession>
<evidence type="ECO:0000256" key="5">
    <source>
        <dbReference type="ARBA" id="ARBA00022692"/>
    </source>
</evidence>
<dbReference type="Pfam" id="PF23860">
    <property type="entry name" value="Ribophorin_II_3rd"/>
    <property type="match status" value="1"/>
</dbReference>
<feature type="transmembrane region" description="Helical" evidence="10">
    <location>
        <begin position="631"/>
        <end position="649"/>
    </location>
</feature>
<dbReference type="InterPro" id="IPR056790">
    <property type="entry name" value="Ribophorin_II_C"/>
</dbReference>
<keyword evidence="5 10" id="KW-0812">Transmembrane</keyword>
<keyword evidence="8 10" id="KW-1133">Transmembrane helix</keyword>
<comment type="function">
    <text evidence="1 10">Subunit of the oligosaccharyl transferase (OST) complex that catalyzes the initial transfer of a defined glycan (Glc(3)Man(9)GlcNAc(2) in eukaryotes) from the lipid carrier dolichol-pyrophosphate to an asparagine residue within an Asn-X-Ser/Thr consensus motif in nascent polypeptide chains, the first step in protein N-glycosylation. N-glycosylation occurs cotranslationally and the complex associates with the Sec61 complex at the channel-forming translocon complex that mediates protein translocation across the endoplasmic reticulum (ER). All subunits are required for a maximal enzyme activity.</text>
</comment>
<evidence type="ECO:0000256" key="3">
    <source>
        <dbReference type="ARBA" id="ARBA00004922"/>
    </source>
</evidence>
<evidence type="ECO:0000256" key="2">
    <source>
        <dbReference type="ARBA" id="ARBA00004477"/>
    </source>
</evidence>
<feature type="domain" description="Ribophorin II N-terminal" evidence="11">
    <location>
        <begin position="48"/>
        <end position="287"/>
    </location>
</feature>
<dbReference type="InterPro" id="IPR008814">
    <property type="entry name" value="Swp1"/>
</dbReference>
<evidence type="ECO:0000313" key="14">
    <source>
        <dbReference type="EMBL" id="CAL5223375.1"/>
    </source>
</evidence>
<keyword evidence="15" id="KW-1185">Reference proteome</keyword>
<organism evidence="14 15">
    <name type="scientific">Coccomyxa viridis</name>
    <dbReference type="NCBI Taxonomy" id="1274662"/>
    <lineage>
        <taxon>Eukaryota</taxon>
        <taxon>Viridiplantae</taxon>
        <taxon>Chlorophyta</taxon>
        <taxon>core chlorophytes</taxon>
        <taxon>Trebouxiophyceae</taxon>
        <taxon>Trebouxiophyceae incertae sedis</taxon>
        <taxon>Coccomyxaceae</taxon>
        <taxon>Coccomyxa</taxon>
    </lineage>
</organism>
<comment type="subunit">
    <text evidence="10">Component of the oligosaccharyltransferase (OST) complex.</text>
</comment>
<proteinExistence type="inferred from homology"/>
<evidence type="ECO:0000259" key="12">
    <source>
        <dbReference type="Pfam" id="PF23860"/>
    </source>
</evidence>
<evidence type="ECO:0000259" key="13">
    <source>
        <dbReference type="Pfam" id="PF25147"/>
    </source>
</evidence>
<evidence type="ECO:0000256" key="4">
    <source>
        <dbReference type="ARBA" id="ARBA00009038"/>
    </source>
</evidence>
<comment type="subcellular location">
    <subcellularLocation>
        <location evidence="2 10">Endoplasmic reticulum membrane</location>
        <topology evidence="2 10">Multi-pass membrane protein</topology>
    </subcellularLocation>
</comment>
<feature type="transmembrane region" description="Helical" evidence="10">
    <location>
        <begin position="605"/>
        <end position="625"/>
    </location>
</feature>
<dbReference type="InterPro" id="IPR055374">
    <property type="entry name" value="Ribophorin_II_3rd"/>
</dbReference>
<keyword evidence="9 10" id="KW-0472">Membrane</keyword>
<dbReference type="Pfam" id="PF25147">
    <property type="entry name" value="Ribophorin_II_C"/>
    <property type="match status" value="1"/>
</dbReference>
<evidence type="ECO:0000313" key="15">
    <source>
        <dbReference type="Proteomes" id="UP001497392"/>
    </source>
</evidence>
<dbReference type="PANTHER" id="PTHR12640">
    <property type="entry name" value="RIBOPHORIN II"/>
    <property type="match status" value="1"/>
</dbReference>
<dbReference type="EMBL" id="CAXHTA020000008">
    <property type="protein sequence ID" value="CAL5223375.1"/>
    <property type="molecule type" value="Genomic_DNA"/>
</dbReference>
<feature type="signal peptide" evidence="10">
    <location>
        <begin position="1"/>
        <end position="26"/>
    </location>
</feature>